<proteinExistence type="predicted"/>
<dbReference type="InterPro" id="IPR050765">
    <property type="entry name" value="Riboflavin_Biosynth_HTPR"/>
</dbReference>
<evidence type="ECO:0000259" key="1">
    <source>
        <dbReference type="Pfam" id="PF01872"/>
    </source>
</evidence>
<reference evidence="2 3" key="1">
    <citation type="submission" date="2021-01" db="EMBL/GenBank/DDBJ databases">
        <title>Whole genome shotgun sequence of Microbispora corallina NBRC 16416.</title>
        <authorList>
            <person name="Komaki H."/>
            <person name="Tamura T."/>
        </authorList>
    </citation>
    <scope>NUCLEOTIDE SEQUENCE [LARGE SCALE GENOMIC DNA]</scope>
    <source>
        <strain evidence="2 3">NBRC 16416</strain>
    </source>
</reference>
<accession>A0ABQ4G196</accession>
<dbReference type="PANTHER" id="PTHR38011">
    <property type="entry name" value="DIHYDROFOLATE REDUCTASE FAMILY PROTEIN (AFU_ORTHOLOGUE AFUA_8G06820)"/>
    <property type="match status" value="1"/>
</dbReference>
<dbReference type="RefSeq" id="WP_204058231.1">
    <property type="nucleotide sequence ID" value="NZ_BAAAGP010000014.1"/>
</dbReference>
<dbReference type="InterPro" id="IPR024072">
    <property type="entry name" value="DHFR-like_dom_sf"/>
</dbReference>
<evidence type="ECO:0000313" key="3">
    <source>
        <dbReference type="Proteomes" id="UP000603904"/>
    </source>
</evidence>
<name>A0ABQ4G196_9ACTN</name>
<dbReference type="Proteomes" id="UP000603904">
    <property type="component" value="Unassembled WGS sequence"/>
</dbReference>
<keyword evidence="3" id="KW-1185">Reference proteome</keyword>
<sequence length="185" mass="19312">MGKLLYSVTMSLDGFIAGPGGDMSWLTPRIGPNPEVDALIGRIGALLVGNRTFRGDDPHRGTAKEGKPFGGGWEGPQFVLTHNPPDDPAPGITFVGDLRGAVAAAKAAAGDRYVNVLGASTARQCLEAGLLDEIFVCVAPVLLGDGVRLFDHPGGTDIALERLGVTQAPLATTIWMRVVQDGRPS</sequence>
<feature type="domain" description="Bacterial bifunctional deaminase-reductase C-terminal" evidence="1">
    <location>
        <begin position="4"/>
        <end position="164"/>
    </location>
</feature>
<dbReference type="PANTHER" id="PTHR38011:SF12">
    <property type="entry name" value="BIFUNCTIONAL DEAMINASE-REDUCTASE DOMAIN PROTEIN"/>
    <property type="match status" value="1"/>
</dbReference>
<organism evidence="2 3">
    <name type="scientific">Microbispora corallina</name>
    <dbReference type="NCBI Taxonomy" id="83302"/>
    <lineage>
        <taxon>Bacteria</taxon>
        <taxon>Bacillati</taxon>
        <taxon>Actinomycetota</taxon>
        <taxon>Actinomycetes</taxon>
        <taxon>Streptosporangiales</taxon>
        <taxon>Streptosporangiaceae</taxon>
        <taxon>Microbispora</taxon>
    </lineage>
</organism>
<gene>
    <name evidence="2" type="ORF">Mco01_38410</name>
</gene>
<evidence type="ECO:0000313" key="2">
    <source>
        <dbReference type="EMBL" id="GIH40841.1"/>
    </source>
</evidence>
<dbReference type="Gene3D" id="3.40.430.10">
    <property type="entry name" value="Dihydrofolate Reductase, subunit A"/>
    <property type="match status" value="1"/>
</dbReference>
<protein>
    <submittedName>
        <fullName evidence="2">Deaminase</fullName>
    </submittedName>
</protein>
<dbReference type="SUPFAM" id="SSF53597">
    <property type="entry name" value="Dihydrofolate reductase-like"/>
    <property type="match status" value="1"/>
</dbReference>
<dbReference type="Pfam" id="PF01872">
    <property type="entry name" value="RibD_C"/>
    <property type="match status" value="1"/>
</dbReference>
<dbReference type="EMBL" id="BOOC01000016">
    <property type="protein sequence ID" value="GIH40841.1"/>
    <property type="molecule type" value="Genomic_DNA"/>
</dbReference>
<dbReference type="InterPro" id="IPR002734">
    <property type="entry name" value="RibDG_C"/>
</dbReference>
<comment type="caution">
    <text evidence="2">The sequence shown here is derived from an EMBL/GenBank/DDBJ whole genome shotgun (WGS) entry which is preliminary data.</text>
</comment>